<dbReference type="AlphaFoldDB" id="A0A0S7BB62"/>
<dbReference type="OrthoDB" id="9958751at2"/>
<feature type="transmembrane region" description="Helical" evidence="1">
    <location>
        <begin position="12"/>
        <end position="31"/>
    </location>
</feature>
<keyword evidence="1" id="KW-0812">Transmembrane</keyword>
<protein>
    <submittedName>
        <fullName evidence="2">Uncharacterized protein</fullName>
    </submittedName>
</protein>
<name>A0A0S7BB62_9CHLR</name>
<evidence type="ECO:0000313" key="2">
    <source>
        <dbReference type="EMBL" id="GAP12281.1"/>
    </source>
</evidence>
<evidence type="ECO:0000256" key="1">
    <source>
        <dbReference type="SAM" id="Phobius"/>
    </source>
</evidence>
<keyword evidence="1" id="KW-0472">Membrane</keyword>
<keyword evidence="3" id="KW-1185">Reference proteome</keyword>
<dbReference type="RefSeq" id="WP_075071724.1">
    <property type="nucleotide sequence ID" value="NZ_DF967972.1"/>
</dbReference>
<gene>
    <name evidence="2" type="ORF">LARV_00013</name>
</gene>
<organism evidence="2">
    <name type="scientific">Longilinea arvoryzae</name>
    <dbReference type="NCBI Taxonomy" id="360412"/>
    <lineage>
        <taxon>Bacteria</taxon>
        <taxon>Bacillati</taxon>
        <taxon>Chloroflexota</taxon>
        <taxon>Anaerolineae</taxon>
        <taxon>Anaerolineales</taxon>
        <taxon>Anaerolineaceae</taxon>
        <taxon>Longilinea</taxon>
    </lineage>
</organism>
<dbReference type="STRING" id="360412.LARV_00013"/>
<dbReference type="Proteomes" id="UP000055060">
    <property type="component" value="Unassembled WGS sequence"/>
</dbReference>
<accession>A0A0S7BB62</accession>
<keyword evidence="1" id="KW-1133">Transmembrane helix</keyword>
<sequence length="68" mass="7662">MTSKALDPRIMMAIGVFLMLVGIALPLLILIKVLESTYFLNFFSYICQILGLVIAMLGLVTYTRLHKK</sequence>
<reference evidence="2" key="1">
    <citation type="submission" date="2015-07" db="EMBL/GenBank/DDBJ databases">
        <title>Draft Genome Sequences of Anaerolinea thermolimosa IMO-1, Bellilinea caldifistulae GOMI-1, Leptolinea tardivitalis YMTK-2, Levilinea saccharolytica KIBI-1,Longilinea arvoryzae KOME-1, Previously Described as Members of the Anaerolineaceae (Chloroflexi).</title>
        <authorList>
            <person name="Sekiguchi Y."/>
            <person name="Ohashi A."/>
            <person name="Matsuura N."/>
            <person name="Tourlousse M.D."/>
        </authorList>
    </citation>
    <scope>NUCLEOTIDE SEQUENCE [LARGE SCALE GENOMIC DNA]</scope>
    <source>
        <strain evidence="2">KOME-1</strain>
    </source>
</reference>
<dbReference type="EMBL" id="DF967972">
    <property type="protein sequence ID" value="GAP12281.1"/>
    <property type="molecule type" value="Genomic_DNA"/>
</dbReference>
<evidence type="ECO:0000313" key="3">
    <source>
        <dbReference type="Proteomes" id="UP000055060"/>
    </source>
</evidence>
<proteinExistence type="predicted"/>
<feature type="transmembrane region" description="Helical" evidence="1">
    <location>
        <begin position="43"/>
        <end position="62"/>
    </location>
</feature>